<keyword evidence="3" id="KW-0963">Cytoplasm</keyword>
<keyword evidence="9" id="KW-1185">Reference proteome</keyword>
<evidence type="ECO:0000259" key="6">
    <source>
        <dbReference type="Pfam" id="PF00206"/>
    </source>
</evidence>
<dbReference type="Gene3D" id="1.10.40.30">
    <property type="entry name" value="Fumarase/aspartase (C-terminal domain)"/>
    <property type="match status" value="1"/>
</dbReference>
<dbReference type="RefSeq" id="WP_012185982.1">
    <property type="nucleotide sequence ID" value="NC_009954.1"/>
</dbReference>
<protein>
    <recommendedName>
        <fullName evidence="2">fumarate hydratase</fullName>
        <ecNumber evidence="2">4.2.1.2</ecNumber>
    </recommendedName>
</protein>
<evidence type="ECO:0000256" key="1">
    <source>
        <dbReference type="ARBA" id="ARBA00009084"/>
    </source>
</evidence>
<dbReference type="FunFam" id="1.20.200.10:FF:000001">
    <property type="entry name" value="Fumarate hydratase, mitochondrial"/>
    <property type="match status" value="1"/>
</dbReference>
<dbReference type="PROSITE" id="PS00163">
    <property type="entry name" value="FUMARATE_LYASES"/>
    <property type="match status" value="1"/>
</dbReference>
<dbReference type="GO" id="GO:0006106">
    <property type="term" value="P:fumarate metabolic process"/>
    <property type="evidence" value="ECO:0007669"/>
    <property type="project" value="InterPro"/>
</dbReference>
<dbReference type="Gene3D" id="1.10.275.10">
    <property type="entry name" value="Fumarase/aspartase (N-terminal domain)"/>
    <property type="match status" value="1"/>
</dbReference>
<dbReference type="InterPro" id="IPR020557">
    <property type="entry name" value="Fumarate_lyase_CS"/>
</dbReference>
<gene>
    <name evidence="8" type="ordered locus">Cmaq_0931</name>
</gene>
<evidence type="ECO:0000259" key="7">
    <source>
        <dbReference type="Pfam" id="PF10415"/>
    </source>
</evidence>
<dbReference type="PRINTS" id="PR00149">
    <property type="entry name" value="FUMRATELYASE"/>
</dbReference>
<evidence type="ECO:0000313" key="8">
    <source>
        <dbReference type="EMBL" id="ABW01763.1"/>
    </source>
</evidence>
<dbReference type="EMBL" id="CP000852">
    <property type="protein sequence ID" value="ABW01763.1"/>
    <property type="molecule type" value="Genomic_DNA"/>
</dbReference>
<dbReference type="AlphaFoldDB" id="A8MDA7"/>
<keyword evidence="4" id="KW-0816">Tricarboxylic acid cycle</keyword>
<dbReference type="EC" id="4.2.1.2" evidence="2"/>
<dbReference type="PANTHER" id="PTHR11444">
    <property type="entry name" value="ASPARTATEAMMONIA/ARGININOSUCCINATE/ADENYLOSUCCINATE LYASE"/>
    <property type="match status" value="1"/>
</dbReference>
<evidence type="ECO:0000256" key="5">
    <source>
        <dbReference type="ARBA" id="ARBA00023239"/>
    </source>
</evidence>
<dbReference type="InterPro" id="IPR024083">
    <property type="entry name" value="Fumarase/histidase_N"/>
</dbReference>
<sequence>MKYTEAATRLFMATGTKFPRQVIWAMGLVKYASAKVNTELGLLSGDIGHAIMEASKEVMDGRFDDEVTVDVFQTGSGTGLNMNINEVIAERAGEISGKRIHPNDHVNLGQSSNDTVSTAIRIAAVHSSMLLLIPALNKLITSLGEKSSLFNTVIKAGRTHLRDALPITLGQELSGYLDAFSHDLKIIESTLDYVKELPIGGTAVGTGLNTHPEFQGRVIKEINEITSLDFKPANKFRGLKLLTDILNLSGALRATAIDLYRLGQDIRLMFSGPMTGLNEIDLPTQGEVAGSSIMPGKTNPVTVEATLLAVAQVVGLDHANQFASMLGEFELAMGVPLMGYNIVLQVHLLSEALSKFTNLVIDGMVPNTDRMRRYAESSPSLITVISPVIGYDKAAEIGRRLTHGLSIREALRELGYTDEQINEILNLEKLTKPGFPLSHES</sequence>
<dbReference type="InterPro" id="IPR000362">
    <property type="entry name" value="Fumarate_lyase_fam"/>
</dbReference>
<dbReference type="eggNOG" id="arCOG01749">
    <property type="taxonomic scope" value="Archaea"/>
</dbReference>
<dbReference type="OrthoDB" id="26319at2157"/>
<dbReference type="PRINTS" id="PR00145">
    <property type="entry name" value="ARGSUCLYASE"/>
</dbReference>
<dbReference type="Pfam" id="PF10415">
    <property type="entry name" value="FumaraseC_C"/>
    <property type="match status" value="1"/>
</dbReference>
<evidence type="ECO:0000256" key="4">
    <source>
        <dbReference type="ARBA" id="ARBA00022532"/>
    </source>
</evidence>
<dbReference type="PANTHER" id="PTHR11444:SF22">
    <property type="entry name" value="FUMARATE HYDRATASE CLASS II"/>
    <property type="match status" value="1"/>
</dbReference>
<name>A8MDA7_CALMQ</name>
<dbReference type="SUPFAM" id="SSF48557">
    <property type="entry name" value="L-aspartase-like"/>
    <property type="match status" value="1"/>
</dbReference>
<dbReference type="Proteomes" id="UP000001137">
    <property type="component" value="Chromosome"/>
</dbReference>
<dbReference type="InterPro" id="IPR018951">
    <property type="entry name" value="Fumarase_C_C"/>
</dbReference>
<dbReference type="KEGG" id="cma:Cmaq_0931"/>
<dbReference type="InterPro" id="IPR005677">
    <property type="entry name" value="Fum_hydII"/>
</dbReference>
<keyword evidence="5 8" id="KW-0456">Lyase</keyword>
<evidence type="ECO:0000256" key="2">
    <source>
        <dbReference type="ARBA" id="ARBA00012921"/>
    </source>
</evidence>
<dbReference type="InterPro" id="IPR022761">
    <property type="entry name" value="Fumarate_lyase_N"/>
</dbReference>
<comment type="similarity">
    <text evidence="1">Belongs to the class-II fumarase/aspartase family. Fumarase subfamily.</text>
</comment>
<dbReference type="GO" id="GO:0006099">
    <property type="term" value="P:tricarboxylic acid cycle"/>
    <property type="evidence" value="ECO:0007669"/>
    <property type="project" value="UniProtKB-KW"/>
</dbReference>
<dbReference type="InterPro" id="IPR008948">
    <property type="entry name" value="L-Aspartase-like"/>
</dbReference>
<evidence type="ECO:0000256" key="3">
    <source>
        <dbReference type="ARBA" id="ARBA00022490"/>
    </source>
</evidence>
<accession>A8MDA7</accession>
<dbReference type="GeneID" id="5709073"/>
<dbReference type="HOGENOM" id="CLU_021594_4_1_2"/>
<feature type="domain" description="Fumarate lyase N-terminal" evidence="6">
    <location>
        <begin position="2"/>
        <end position="315"/>
    </location>
</feature>
<feature type="domain" description="Fumarase C C-terminal" evidence="7">
    <location>
        <begin position="381"/>
        <end position="432"/>
    </location>
</feature>
<dbReference type="Gene3D" id="1.20.200.10">
    <property type="entry name" value="Fumarase/aspartase (Central domain)"/>
    <property type="match status" value="1"/>
</dbReference>
<dbReference type="STRING" id="397948.Cmaq_0931"/>
<evidence type="ECO:0000313" key="9">
    <source>
        <dbReference type="Proteomes" id="UP000001137"/>
    </source>
</evidence>
<reference evidence="8 9" key="1">
    <citation type="submission" date="2007-10" db="EMBL/GenBank/DDBJ databases">
        <title>Complete sequence of Caldivirga maquilingensis IC-167.</title>
        <authorList>
            <consortium name="US DOE Joint Genome Institute"/>
            <person name="Copeland A."/>
            <person name="Lucas S."/>
            <person name="Lapidus A."/>
            <person name="Barry K."/>
            <person name="Glavina del Rio T."/>
            <person name="Dalin E."/>
            <person name="Tice H."/>
            <person name="Pitluck S."/>
            <person name="Saunders E."/>
            <person name="Brettin T."/>
            <person name="Bruce D."/>
            <person name="Detter J.C."/>
            <person name="Han C."/>
            <person name="Schmutz J."/>
            <person name="Larimer F."/>
            <person name="Land M."/>
            <person name="Hauser L."/>
            <person name="Kyrpides N."/>
            <person name="Ivanova N."/>
            <person name="Biddle J.F."/>
            <person name="Zhang Z."/>
            <person name="Fitz-Gibbon S.T."/>
            <person name="Lowe T.M."/>
            <person name="Saltikov C."/>
            <person name="House C.H."/>
            <person name="Richardson P."/>
        </authorList>
    </citation>
    <scope>NUCLEOTIDE SEQUENCE [LARGE SCALE GENOMIC DNA]</scope>
    <source>
        <strain evidence="9">ATCC 700844 / DSM 13496 / JCM 10307 / IC-167</strain>
    </source>
</reference>
<dbReference type="Pfam" id="PF00206">
    <property type="entry name" value="Lyase_1"/>
    <property type="match status" value="1"/>
</dbReference>
<proteinExistence type="inferred from homology"/>
<organism evidence="8 9">
    <name type="scientific">Caldivirga maquilingensis (strain ATCC 700844 / DSM 13496 / JCM 10307 / IC-167)</name>
    <dbReference type="NCBI Taxonomy" id="397948"/>
    <lineage>
        <taxon>Archaea</taxon>
        <taxon>Thermoproteota</taxon>
        <taxon>Thermoprotei</taxon>
        <taxon>Thermoproteales</taxon>
        <taxon>Thermoproteaceae</taxon>
        <taxon>Caldivirga</taxon>
    </lineage>
</organism>
<dbReference type="GO" id="GO:0004333">
    <property type="term" value="F:fumarate hydratase activity"/>
    <property type="evidence" value="ECO:0007669"/>
    <property type="project" value="UniProtKB-EC"/>
</dbReference>